<proteinExistence type="predicted"/>
<accession>B2TRU6</accession>
<evidence type="ECO:0000313" key="2">
    <source>
        <dbReference type="EMBL" id="ACD21950.1"/>
    </source>
</evidence>
<reference evidence="2" key="2">
    <citation type="submission" date="2009-08" db="EMBL/GenBank/DDBJ databases">
        <authorList>
            <person name="Shrivastava S."/>
            <person name="Brinkac L.M."/>
            <person name="Dodson R.J."/>
            <person name="Harkins D.M."/>
            <person name="Durkin A.S."/>
            <person name="Sutton G."/>
        </authorList>
    </citation>
    <scope>NUCLEOTIDE SEQUENCE</scope>
    <source>
        <strain evidence="2">Eklund 17B</strain>
    </source>
</reference>
<dbReference type="HOGENOM" id="CLU_048284_0_0_9"/>
<dbReference type="InterPro" id="IPR052514">
    <property type="entry name" value="SAM-dependent_MTase"/>
</dbReference>
<name>B2TRU6_CLOBB</name>
<dbReference type="AlphaFoldDB" id="B2TRU6"/>
<dbReference type="InterPro" id="IPR006342">
    <property type="entry name" value="FkbM_mtfrase"/>
</dbReference>
<evidence type="ECO:0000259" key="1">
    <source>
        <dbReference type="Pfam" id="PF05050"/>
    </source>
</evidence>
<gene>
    <name evidence="2" type="ordered locus">CLL_A2331</name>
</gene>
<feature type="domain" description="Methyltransferase FkbM" evidence="1">
    <location>
        <begin position="185"/>
        <end position="329"/>
    </location>
</feature>
<dbReference type="NCBIfam" id="TIGR01444">
    <property type="entry name" value="fkbM_fam"/>
    <property type="match status" value="1"/>
</dbReference>
<dbReference type="KEGG" id="cbk:CLL_A2331"/>
<dbReference type="EMBL" id="CP001056">
    <property type="protein sequence ID" value="ACD21950.1"/>
    <property type="molecule type" value="Genomic_DNA"/>
</dbReference>
<sequence>MDMYLKNIRTIKDIKKYEKIVLFGAGQTSKGTIRLLKDNNLICLFDSDSSKWGNKIDGYYVHSPSDISNIVDDNTAIVISCISNQYEISIELINKYNIKKDHIFSYTNKYYEDFVYDTKKIINNFNRIKKVIDLLEDNESKEYLKNSIICRLTRDPLYIKQNSNIKVPYEYSNIVLPKKGDVIIDCGAYIGDTAELFLKKLNEECKIYCIEPFEDSYDQLCSNVRLNNISNKVECLYNAVSNEKRTDYIRCNEDAAYVCANLKDNQGKLGNKINVDKIDNLFKDINQIDFIKMDIEGEEVNALNGASNVIRNMKPNMMISAYHLVEHIWEIPETIKNIDSSYKIYAGHQPMAPFEIEFYLKSNQK</sequence>
<dbReference type="Gene3D" id="3.40.50.150">
    <property type="entry name" value="Vaccinia Virus protein VP39"/>
    <property type="match status" value="1"/>
</dbReference>
<dbReference type="SUPFAM" id="SSF53335">
    <property type="entry name" value="S-adenosyl-L-methionine-dependent methyltransferases"/>
    <property type="match status" value="1"/>
</dbReference>
<accession>U4PLX1</accession>
<dbReference type="Pfam" id="PF05050">
    <property type="entry name" value="Methyltransf_21"/>
    <property type="match status" value="1"/>
</dbReference>
<dbReference type="GO" id="GO:0008168">
    <property type="term" value="F:methyltransferase activity"/>
    <property type="evidence" value="ECO:0007669"/>
    <property type="project" value="UniProtKB-KW"/>
</dbReference>
<dbReference type="GO" id="GO:0032259">
    <property type="term" value="P:methylation"/>
    <property type="evidence" value="ECO:0007669"/>
    <property type="project" value="UniProtKB-KW"/>
</dbReference>
<keyword evidence="2" id="KW-0808">Transferase</keyword>
<organism evidence="2">
    <name type="scientific">Clostridium botulinum (strain Eklund 17B / Type B)</name>
    <dbReference type="NCBI Taxonomy" id="935198"/>
    <lineage>
        <taxon>Bacteria</taxon>
        <taxon>Bacillati</taxon>
        <taxon>Bacillota</taxon>
        <taxon>Clostridia</taxon>
        <taxon>Eubacteriales</taxon>
        <taxon>Clostridiaceae</taxon>
        <taxon>Clostridium</taxon>
    </lineage>
</organism>
<dbReference type="Gene3D" id="3.40.50.720">
    <property type="entry name" value="NAD(P)-binding Rossmann-like Domain"/>
    <property type="match status" value="1"/>
</dbReference>
<dbReference type="PATRIC" id="fig|935198.13.peg.2288"/>
<reference evidence="2" key="1">
    <citation type="submission" date="2009-06" db="EMBL/GenBank/DDBJ databases">
        <authorList>
            <consortium name="US DOE Joint Genome Institute (JGI-PGF)"/>
            <person name="Lucas S."/>
            <person name="Copeland A."/>
            <person name="Lapidus A."/>
            <person name="Glavina del Rio T."/>
            <person name="Dalin E."/>
            <person name="Tice H."/>
            <person name="Bruce D."/>
            <person name="Goodwin L."/>
            <person name="Pitluck S."/>
            <person name="Kyrpides N."/>
            <person name="Mavromatis K."/>
            <person name="Ivanova N."/>
            <person name="Saunders E."/>
            <person name="Brettin T."/>
            <person name="Detter J.C."/>
            <person name="Han C."/>
            <person name="Larimer F."/>
            <person name="Land M."/>
            <person name="Hauser L."/>
            <person name="Markowitz V."/>
            <person name="Cheng J.-F."/>
            <person name="Hugenholtz P."/>
            <person name="Woyke T."/>
            <person name="Wu D."/>
            <person name="Gronow S."/>
            <person name="Klenk H.-P."/>
            <person name="Eisen J.A."/>
        </authorList>
    </citation>
    <scope>NUCLEOTIDE SEQUENCE</scope>
    <source>
        <strain evidence="2">Eklund 17B</strain>
    </source>
</reference>
<dbReference type="PANTHER" id="PTHR34203">
    <property type="entry name" value="METHYLTRANSFERASE, FKBM FAMILY PROTEIN"/>
    <property type="match status" value="1"/>
</dbReference>
<dbReference type="PANTHER" id="PTHR34203:SF15">
    <property type="entry name" value="SLL1173 PROTEIN"/>
    <property type="match status" value="1"/>
</dbReference>
<keyword evidence="2" id="KW-0489">Methyltransferase</keyword>
<dbReference type="InterPro" id="IPR029063">
    <property type="entry name" value="SAM-dependent_MTases_sf"/>
</dbReference>
<protein>
    <submittedName>
        <fullName evidence="2">Methyltransferase, FkbM family</fullName>
    </submittedName>
</protein>